<dbReference type="EMBL" id="CZBV01000014">
    <property type="protein sequence ID" value="CUQ92223.1"/>
    <property type="molecule type" value="Genomic_DNA"/>
</dbReference>
<sequence length="96" mass="11298">MVSYKKKIEECYTKCSMCGRIFNNEKYDMASYGYCDKKEGKKIYFCSYSCFMKHKRSKGRYAETQEQEQCVNSIDAEPDKKNSAIRVYSPCGLQFK</sequence>
<dbReference type="Proteomes" id="UP000095780">
    <property type="component" value="Unassembled WGS sequence"/>
</dbReference>
<proteinExistence type="predicted"/>
<protein>
    <recommendedName>
        <fullName evidence="3">MYM-type domain-containing protein</fullName>
    </recommendedName>
</protein>
<dbReference type="AlphaFoldDB" id="A0A174ZXW9"/>
<dbReference type="RefSeq" id="WP_055288196.1">
    <property type="nucleotide sequence ID" value="NZ_CABIXW010000014.1"/>
</dbReference>
<reference evidence="1 2" key="1">
    <citation type="submission" date="2015-09" db="EMBL/GenBank/DDBJ databases">
        <authorList>
            <consortium name="Pathogen Informatics"/>
        </authorList>
    </citation>
    <scope>NUCLEOTIDE SEQUENCE [LARGE SCALE GENOMIC DNA]</scope>
    <source>
        <strain evidence="1 2">2789STDY5834878</strain>
    </source>
</reference>
<gene>
    <name evidence="1" type="ORF">ERS852492_03057</name>
</gene>
<evidence type="ECO:0000313" key="1">
    <source>
        <dbReference type="EMBL" id="CUQ92223.1"/>
    </source>
</evidence>
<evidence type="ECO:0000313" key="2">
    <source>
        <dbReference type="Proteomes" id="UP000095780"/>
    </source>
</evidence>
<name>A0A174ZXW9_9FIRM</name>
<organism evidence="1 2">
    <name type="scientific">Lachnospira eligens</name>
    <dbReference type="NCBI Taxonomy" id="39485"/>
    <lineage>
        <taxon>Bacteria</taxon>
        <taxon>Bacillati</taxon>
        <taxon>Bacillota</taxon>
        <taxon>Clostridia</taxon>
        <taxon>Lachnospirales</taxon>
        <taxon>Lachnospiraceae</taxon>
        <taxon>Lachnospira</taxon>
    </lineage>
</organism>
<accession>A0A174ZXW9</accession>
<evidence type="ECO:0008006" key="3">
    <source>
        <dbReference type="Google" id="ProtNLM"/>
    </source>
</evidence>